<feature type="transmembrane region" description="Helical" evidence="1">
    <location>
        <begin position="37"/>
        <end position="56"/>
    </location>
</feature>
<accession>A0A382Y1J4</accession>
<evidence type="ECO:0008006" key="3">
    <source>
        <dbReference type="Google" id="ProtNLM"/>
    </source>
</evidence>
<dbReference type="PANTHER" id="PTHR43373">
    <property type="entry name" value="NA(+)/H(+) ANTIPORTER SUBUNIT"/>
    <property type="match status" value="1"/>
</dbReference>
<reference evidence="2" key="1">
    <citation type="submission" date="2018-05" db="EMBL/GenBank/DDBJ databases">
        <authorList>
            <person name="Lanie J.A."/>
            <person name="Ng W.-L."/>
            <person name="Kazmierczak K.M."/>
            <person name="Andrzejewski T.M."/>
            <person name="Davidsen T.M."/>
            <person name="Wayne K.J."/>
            <person name="Tettelin H."/>
            <person name="Glass J.I."/>
            <person name="Rusch D."/>
            <person name="Podicherti R."/>
            <person name="Tsui H.-C.T."/>
            <person name="Winkler M.E."/>
        </authorList>
    </citation>
    <scope>NUCLEOTIDE SEQUENCE</scope>
</reference>
<organism evidence="2">
    <name type="scientific">marine metagenome</name>
    <dbReference type="NCBI Taxonomy" id="408172"/>
    <lineage>
        <taxon>unclassified sequences</taxon>
        <taxon>metagenomes</taxon>
        <taxon>ecological metagenomes</taxon>
    </lineage>
</organism>
<gene>
    <name evidence="2" type="ORF">METZ01_LOCUS429609</name>
</gene>
<dbReference type="AlphaFoldDB" id="A0A382Y1J4"/>
<feature type="transmembrane region" description="Helical" evidence="1">
    <location>
        <begin position="80"/>
        <end position="104"/>
    </location>
</feature>
<sequence length="126" mass="13805">MEPIESFTPVWIILTSSVAALLIALLGRWPNVRESCIFAAAAIKLALLLSLAPGVLDGKLYEFEVMELIPDVGLAFKVDALGLLFALVSVSLWIPTTIFSMGFLRPLKRPAQTRFFFFFAIAISSA</sequence>
<feature type="non-terminal residue" evidence="2">
    <location>
        <position position="126"/>
    </location>
</feature>
<keyword evidence="1" id="KW-1133">Transmembrane helix</keyword>
<dbReference type="InterPro" id="IPR050616">
    <property type="entry name" value="CPA3_Na-H_Antiporter_A"/>
</dbReference>
<dbReference type="PANTHER" id="PTHR43373:SF1">
    <property type="entry name" value="NA(+)_H(+) ANTIPORTER SUBUNIT A"/>
    <property type="match status" value="1"/>
</dbReference>
<evidence type="ECO:0000256" key="1">
    <source>
        <dbReference type="SAM" id="Phobius"/>
    </source>
</evidence>
<dbReference type="EMBL" id="UINC01171932">
    <property type="protein sequence ID" value="SVD76755.1"/>
    <property type="molecule type" value="Genomic_DNA"/>
</dbReference>
<keyword evidence="1" id="KW-0812">Transmembrane</keyword>
<feature type="transmembrane region" description="Helical" evidence="1">
    <location>
        <begin position="6"/>
        <end position="25"/>
    </location>
</feature>
<protein>
    <recommendedName>
        <fullName evidence="3">NADH:quinone oxidoreductase/Mrp antiporter membrane subunit domain-containing protein</fullName>
    </recommendedName>
</protein>
<name>A0A382Y1J4_9ZZZZ</name>
<evidence type="ECO:0000313" key="2">
    <source>
        <dbReference type="EMBL" id="SVD76755.1"/>
    </source>
</evidence>
<keyword evidence="1" id="KW-0472">Membrane</keyword>
<proteinExistence type="predicted"/>